<keyword evidence="1" id="KW-0812">Transmembrane</keyword>
<protein>
    <submittedName>
        <fullName evidence="3">Uncharacterized protein</fullName>
    </submittedName>
</protein>
<dbReference type="AlphaFoldDB" id="A0AAD2CQP3"/>
<organism evidence="3 4">
    <name type="scientific">Cylindrotheca closterium</name>
    <dbReference type="NCBI Taxonomy" id="2856"/>
    <lineage>
        <taxon>Eukaryota</taxon>
        <taxon>Sar</taxon>
        <taxon>Stramenopiles</taxon>
        <taxon>Ochrophyta</taxon>
        <taxon>Bacillariophyta</taxon>
        <taxon>Bacillariophyceae</taxon>
        <taxon>Bacillariophycidae</taxon>
        <taxon>Bacillariales</taxon>
        <taxon>Bacillariaceae</taxon>
        <taxon>Cylindrotheca</taxon>
    </lineage>
</organism>
<evidence type="ECO:0000256" key="2">
    <source>
        <dbReference type="SAM" id="SignalP"/>
    </source>
</evidence>
<sequence>MFSSLILSILLVVATVTVQGLTPRNSFALPLKQGNDIDEAHFKNIIQNNDDTTITEANTSNFGTEMALKVSRGGGFGSVVANVFVLLVRNPGLIFLGAASTIIKIYEEQIPFSKYLNGMVQLLGAAYVFYLLTKWQDSVEMAKADGTL</sequence>
<keyword evidence="1" id="KW-1133">Transmembrane helix</keyword>
<feature type="chain" id="PRO_5042240090" evidence="2">
    <location>
        <begin position="21"/>
        <end position="148"/>
    </location>
</feature>
<dbReference type="Proteomes" id="UP001295423">
    <property type="component" value="Unassembled WGS sequence"/>
</dbReference>
<comment type="caution">
    <text evidence="3">The sequence shown here is derived from an EMBL/GenBank/DDBJ whole genome shotgun (WGS) entry which is preliminary data.</text>
</comment>
<dbReference type="EMBL" id="CAKOGP040000624">
    <property type="protein sequence ID" value="CAJ1937265.1"/>
    <property type="molecule type" value="Genomic_DNA"/>
</dbReference>
<evidence type="ECO:0000313" key="4">
    <source>
        <dbReference type="Proteomes" id="UP001295423"/>
    </source>
</evidence>
<gene>
    <name evidence="3" type="ORF">CYCCA115_LOCUS5581</name>
</gene>
<keyword evidence="4" id="KW-1185">Reference proteome</keyword>
<accession>A0AAD2CQP3</accession>
<keyword evidence="1" id="KW-0472">Membrane</keyword>
<feature type="transmembrane region" description="Helical" evidence="1">
    <location>
        <begin position="79"/>
        <end position="103"/>
    </location>
</feature>
<evidence type="ECO:0000313" key="3">
    <source>
        <dbReference type="EMBL" id="CAJ1937265.1"/>
    </source>
</evidence>
<name>A0AAD2CQP3_9STRA</name>
<evidence type="ECO:0000256" key="1">
    <source>
        <dbReference type="SAM" id="Phobius"/>
    </source>
</evidence>
<proteinExistence type="predicted"/>
<reference evidence="3" key="1">
    <citation type="submission" date="2023-08" db="EMBL/GenBank/DDBJ databases">
        <authorList>
            <person name="Audoor S."/>
            <person name="Bilcke G."/>
        </authorList>
    </citation>
    <scope>NUCLEOTIDE SEQUENCE</scope>
</reference>
<keyword evidence="2" id="KW-0732">Signal</keyword>
<feature type="transmembrane region" description="Helical" evidence="1">
    <location>
        <begin position="115"/>
        <end position="133"/>
    </location>
</feature>
<feature type="signal peptide" evidence="2">
    <location>
        <begin position="1"/>
        <end position="20"/>
    </location>
</feature>